<sequence length="172" mass="19680">MGRRKNDENVAGSTDTLLTTPDFFETNERNLVYSFAPAENNQPISIFTEKTAKEQAYPGIFCGQARIPNDQRTVPVSYGEKVKSELRDLHPVGNVIDWFSRIKFQQRGLPHVHMMIWCDNAPNLNYDSNEEICKYIDKFITCSIQNADASLTTLVKLQQHKHSRTCKKGEKV</sequence>
<gene>
    <name evidence="1" type="ORF">MCOR_20816</name>
</gene>
<evidence type="ECO:0000313" key="1">
    <source>
        <dbReference type="EMBL" id="CAC5385253.1"/>
    </source>
</evidence>
<dbReference type="EMBL" id="CACVKT020003692">
    <property type="protein sequence ID" value="CAC5385253.1"/>
    <property type="molecule type" value="Genomic_DNA"/>
</dbReference>
<proteinExistence type="predicted"/>
<name>A0A6J8BN71_MYTCO</name>
<keyword evidence="2" id="KW-1185">Reference proteome</keyword>
<dbReference type="Proteomes" id="UP000507470">
    <property type="component" value="Unassembled WGS sequence"/>
</dbReference>
<organism evidence="1 2">
    <name type="scientific">Mytilus coruscus</name>
    <name type="common">Sea mussel</name>
    <dbReference type="NCBI Taxonomy" id="42192"/>
    <lineage>
        <taxon>Eukaryota</taxon>
        <taxon>Metazoa</taxon>
        <taxon>Spiralia</taxon>
        <taxon>Lophotrochozoa</taxon>
        <taxon>Mollusca</taxon>
        <taxon>Bivalvia</taxon>
        <taxon>Autobranchia</taxon>
        <taxon>Pteriomorphia</taxon>
        <taxon>Mytilida</taxon>
        <taxon>Mytiloidea</taxon>
        <taxon>Mytilidae</taxon>
        <taxon>Mytilinae</taxon>
        <taxon>Mytilus</taxon>
    </lineage>
</organism>
<protein>
    <submittedName>
        <fullName evidence="1">Uncharacterized protein</fullName>
    </submittedName>
</protein>
<dbReference type="AlphaFoldDB" id="A0A6J8BN71"/>
<reference evidence="1 2" key="1">
    <citation type="submission" date="2020-06" db="EMBL/GenBank/DDBJ databases">
        <authorList>
            <person name="Li R."/>
            <person name="Bekaert M."/>
        </authorList>
    </citation>
    <scope>NUCLEOTIDE SEQUENCE [LARGE SCALE GENOMIC DNA]</scope>
    <source>
        <strain evidence="2">wild</strain>
    </source>
</reference>
<evidence type="ECO:0000313" key="2">
    <source>
        <dbReference type="Proteomes" id="UP000507470"/>
    </source>
</evidence>
<dbReference type="OrthoDB" id="6134515at2759"/>
<accession>A0A6J8BN71</accession>